<comment type="caution">
    <text evidence="1">The sequence shown here is derived from an EMBL/GenBank/DDBJ whole genome shotgun (WGS) entry which is preliminary data.</text>
</comment>
<sequence length="761" mass="89853">YLNHEKKLHEDYIKDNSTIATLIKLSNISDDTKKKFENQRLEILYGKPIEHEIPKLKSKKQPDSFEDILFNELKKEIENIKENNAEKLTDYEELEDKINESRLSNDKVEKLHKLRKNKLAKFANNKIKQLENKIKISKTVKDIDYIFDELIYDKILSDEEKDNITTLSQNKLEKIKDINEIILTDLNNDILKNKILTHEQIQDISASILEKITKINENNKIYDEIKTDIDRFLIPENLYDFIKENINTFDKEYLSNNKDKLSLNKYYMEKQEKLIKEIIERENNYYIKIILFSGLTIKECKIAINNRWNEFQIINKYVEYREFRKINIIEVQKSELYLLLDILEDILNNDKTTFKFLPKDYKKMKIDSLNDDFLPCSAKQNDLRKAISDKKNTFRYRINELNNEFNNDGLDPNRYEKILKSINETEEINKKFTGNIINNFEISGTEIEKIENEFDKSLSGVYKLSYIFDLIIFDSEKLKNVDKLAADAKNYHNSWLQYTNSIQYKYILHEKEGELPYMVKNRSLALWINNNNKRIVVDDSDNFFHITDDIRETSNEISKSILSILQLHYLVRYIAYKQVVIDELHDPHKIYNDFEQAKFQIKEKLIDKENTIIIFDKAHFPNTSYQVIQPLVINKSYKVLVMSAIFPNKKFSISTSKHREVYIQPLSVVSIIQQICCVGHLKLGKAFLTTQKLQEIIPDNDIIFYLINAAIALPYKKDHPVEAIIVNLNRNPKPSSAILLKICSIYNILPKPDIKIKISGI</sequence>
<dbReference type="Proteomes" id="UP000789860">
    <property type="component" value="Unassembled WGS sequence"/>
</dbReference>
<accession>A0ACA9KHT2</accession>
<reference evidence="1" key="1">
    <citation type="submission" date="2021-06" db="EMBL/GenBank/DDBJ databases">
        <authorList>
            <person name="Kallberg Y."/>
            <person name="Tangrot J."/>
            <person name="Rosling A."/>
        </authorList>
    </citation>
    <scope>NUCLEOTIDE SEQUENCE</scope>
    <source>
        <strain evidence="1">AU212A</strain>
    </source>
</reference>
<gene>
    <name evidence="1" type="ORF">SCALOS_LOCUS2169</name>
</gene>
<feature type="non-terminal residue" evidence="1">
    <location>
        <position position="1"/>
    </location>
</feature>
<protein>
    <submittedName>
        <fullName evidence="1">2347_t:CDS:1</fullName>
    </submittedName>
</protein>
<name>A0ACA9KHT2_9GLOM</name>
<dbReference type="EMBL" id="CAJVPM010001827">
    <property type="protein sequence ID" value="CAG8474547.1"/>
    <property type="molecule type" value="Genomic_DNA"/>
</dbReference>
<organism evidence="1 2">
    <name type="scientific">Scutellospora calospora</name>
    <dbReference type="NCBI Taxonomy" id="85575"/>
    <lineage>
        <taxon>Eukaryota</taxon>
        <taxon>Fungi</taxon>
        <taxon>Fungi incertae sedis</taxon>
        <taxon>Mucoromycota</taxon>
        <taxon>Glomeromycotina</taxon>
        <taxon>Glomeromycetes</taxon>
        <taxon>Diversisporales</taxon>
        <taxon>Gigasporaceae</taxon>
        <taxon>Scutellospora</taxon>
    </lineage>
</organism>
<keyword evidence="2" id="KW-1185">Reference proteome</keyword>
<evidence type="ECO:0000313" key="1">
    <source>
        <dbReference type="EMBL" id="CAG8474547.1"/>
    </source>
</evidence>
<evidence type="ECO:0000313" key="2">
    <source>
        <dbReference type="Proteomes" id="UP000789860"/>
    </source>
</evidence>
<proteinExistence type="predicted"/>